<evidence type="ECO:0000256" key="1">
    <source>
        <dbReference type="SAM" id="MobiDB-lite"/>
    </source>
</evidence>
<feature type="region of interest" description="Disordered" evidence="1">
    <location>
        <begin position="306"/>
        <end position="420"/>
    </location>
</feature>
<feature type="compositionally biased region" description="Basic and acidic residues" evidence="1">
    <location>
        <begin position="462"/>
        <end position="478"/>
    </location>
</feature>
<accession>A0A812KD49</accession>
<reference evidence="2" key="1">
    <citation type="submission" date="2021-02" db="EMBL/GenBank/DDBJ databases">
        <authorList>
            <person name="Dougan E. K."/>
            <person name="Rhodes N."/>
            <person name="Thang M."/>
            <person name="Chan C."/>
        </authorList>
    </citation>
    <scope>NUCLEOTIDE SEQUENCE</scope>
</reference>
<feature type="compositionally biased region" description="Low complexity" evidence="1">
    <location>
        <begin position="371"/>
        <end position="381"/>
    </location>
</feature>
<feature type="region of interest" description="Disordered" evidence="1">
    <location>
        <begin position="253"/>
        <end position="272"/>
    </location>
</feature>
<sequence>MAGPALVEFTDALGASAPLFVQCAWEANTLGSAESETAEAEKEICRLVIFDGSHCWRGPLCRRHLAGPLGESWRDPVNLRLLRSALASPQASGGTSSVLGPRAEASWKLVEASPEPELELTVRFVYKEGPVAAVQAARFHTVPLVAALAGLCRGVRDLQAEALEQQRLAKSQQSALHEKQETLKRQLEALPKEAEAQEKHLLEGLCSVINAQKRRCLGLFDVLADGGAGREPAHAPTMSLEHCLDREVDVAPPLTRLPQPASPSMPSAAPSLDLESPMASLAFGDSRGPETTFSIPLTLGMSAIGFPIRGGKEPSSAKASPPPKSRDPSKRSPNYLRKHRQSTSAHGRPVVIPEDMDSPLASAKAEGREGPGSPSKSAAAKGGRGAEENSPRPKPRGGGEGEAPTEQKEFPLQQEKVFDRLYARHEDRKLRLAEARQKEKEEQQFDFRPRLELSQTGPAAEASKRLHEGVAKKRQAREDLQQKYEEEFRLLHPFRPELQAAEKPWQNREEWLQDQEQWKRKRNERRAGKLQEKLDEEAQYLSSNNLHRGAQADPQAVGKRLFLAAKKREARREGGGRCLWLLCLGWWGGMDLEFAGAAGSAAKAAGEAFGQTPGLLRHECDSSQAHVPG</sequence>
<comment type="caution">
    <text evidence="2">The sequence shown here is derived from an EMBL/GenBank/DDBJ whole genome shotgun (WGS) entry which is preliminary data.</text>
</comment>
<gene>
    <name evidence="2" type="ORF">SNEC2469_LOCUS3139</name>
</gene>
<feature type="region of interest" description="Disordered" evidence="1">
    <location>
        <begin position="433"/>
        <end position="478"/>
    </location>
</feature>
<proteinExistence type="predicted"/>
<name>A0A812KD49_9DINO</name>
<dbReference type="OrthoDB" id="443790at2759"/>
<dbReference type="Proteomes" id="UP000601435">
    <property type="component" value="Unassembled WGS sequence"/>
</dbReference>
<evidence type="ECO:0000313" key="2">
    <source>
        <dbReference type="EMBL" id="CAE7225356.1"/>
    </source>
</evidence>
<evidence type="ECO:0000313" key="3">
    <source>
        <dbReference type="Proteomes" id="UP000601435"/>
    </source>
</evidence>
<protein>
    <submittedName>
        <fullName evidence="2">Uncharacterized protein</fullName>
    </submittedName>
</protein>
<keyword evidence="3" id="KW-1185">Reference proteome</keyword>
<feature type="compositionally biased region" description="Low complexity" evidence="1">
    <location>
        <begin position="262"/>
        <end position="271"/>
    </location>
</feature>
<feature type="compositionally biased region" description="Basic and acidic residues" evidence="1">
    <location>
        <begin position="433"/>
        <end position="451"/>
    </location>
</feature>
<dbReference type="AlphaFoldDB" id="A0A812KD49"/>
<organism evidence="2 3">
    <name type="scientific">Symbiodinium necroappetens</name>
    <dbReference type="NCBI Taxonomy" id="1628268"/>
    <lineage>
        <taxon>Eukaryota</taxon>
        <taxon>Sar</taxon>
        <taxon>Alveolata</taxon>
        <taxon>Dinophyceae</taxon>
        <taxon>Suessiales</taxon>
        <taxon>Symbiodiniaceae</taxon>
        <taxon>Symbiodinium</taxon>
    </lineage>
</organism>
<dbReference type="EMBL" id="CAJNJA010007487">
    <property type="protein sequence ID" value="CAE7225356.1"/>
    <property type="molecule type" value="Genomic_DNA"/>
</dbReference>